<organism evidence="5 6">
    <name type="scientific">Robbsia andropogonis</name>
    <dbReference type="NCBI Taxonomy" id="28092"/>
    <lineage>
        <taxon>Bacteria</taxon>
        <taxon>Pseudomonadati</taxon>
        <taxon>Pseudomonadota</taxon>
        <taxon>Betaproteobacteria</taxon>
        <taxon>Burkholderiales</taxon>
        <taxon>Burkholderiaceae</taxon>
        <taxon>Robbsia</taxon>
    </lineage>
</organism>
<dbReference type="GO" id="GO:0019867">
    <property type="term" value="C:outer membrane"/>
    <property type="evidence" value="ECO:0007669"/>
    <property type="project" value="InterPro"/>
</dbReference>
<accession>A0A0F5JT47</accession>
<evidence type="ECO:0000313" key="5">
    <source>
        <dbReference type="EMBL" id="KKB60844.1"/>
    </source>
</evidence>
<name>A0A0F5JT47_9BURK</name>
<feature type="domain" description="Secretin/TonB short N-terminal" evidence="4">
    <location>
        <begin position="74"/>
        <end position="125"/>
    </location>
</feature>
<dbReference type="Proteomes" id="UP000033618">
    <property type="component" value="Unassembled WGS sequence"/>
</dbReference>
<evidence type="ECO:0000256" key="2">
    <source>
        <dbReference type="ARBA" id="ARBA00023136"/>
    </source>
</evidence>
<reference evidence="5 6" key="1">
    <citation type="submission" date="2015-03" db="EMBL/GenBank/DDBJ databases">
        <title>Draft Genome Sequence of Burkholderia andropogonis type strain ICMP2807, isolated from Sorghum bicolor.</title>
        <authorList>
            <person name="Lopes-Santos L."/>
            <person name="Castro D.B."/>
            <person name="Ottoboni L.M."/>
            <person name="Park D."/>
            <person name="Weirc B.S."/>
            <person name="Destefano S.A."/>
        </authorList>
    </citation>
    <scope>NUCLEOTIDE SEQUENCE [LARGE SCALE GENOMIC DNA]</scope>
    <source>
        <strain evidence="5 6">ICMP2807</strain>
    </source>
</reference>
<dbReference type="EMBL" id="LAQU01000168">
    <property type="protein sequence ID" value="KKB60844.1"/>
    <property type="molecule type" value="Genomic_DNA"/>
</dbReference>
<keyword evidence="2" id="KW-0472">Membrane</keyword>
<sequence>MREVRHIFWQEIVKRKLGVQSAKGNVSGIAIAMAVAQVFSSTAAYAQSDVERTYHITSGPLDRTLVEIAQSSKVRLSYDASLVQSLKSAAVDGTYSPEEAIRHALVGTGLKLESTPTGNLTITKV</sequence>
<dbReference type="STRING" id="28092.WM40_26825"/>
<gene>
    <name evidence="5" type="ORF">WM40_26825</name>
</gene>
<dbReference type="RefSeq" id="WP_046154607.1">
    <property type="nucleotide sequence ID" value="NZ_LAQU01000168.1"/>
</dbReference>
<keyword evidence="1" id="KW-0813">Transport</keyword>
<evidence type="ECO:0000256" key="1">
    <source>
        <dbReference type="ARBA" id="ARBA00022448"/>
    </source>
</evidence>
<evidence type="ECO:0000259" key="4">
    <source>
        <dbReference type="SMART" id="SM00965"/>
    </source>
</evidence>
<dbReference type="SMART" id="SM00965">
    <property type="entry name" value="STN"/>
    <property type="match status" value="1"/>
</dbReference>
<dbReference type="InterPro" id="IPR011662">
    <property type="entry name" value="Secretin/TonB_short_N"/>
</dbReference>
<keyword evidence="6" id="KW-1185">Reference proteome</keyword>
<dbReference type="AlphaFoldDB" id="A0A0F5JT47"/>
<feature type="non-terminal residue" evidence="5">
    <location>
        <position position="125"/>
    </location>
</feature>
<keyword evidence="3" id="KW-0998">Cell outer membrane</keyword>
<evidence type="ECO:0000313" key="6">
    <source>
        <dbReference type="Proteomes" id="UP000033618"/>
    </source>
</evidence>
<proteinExistence type="predicted"/>
<comment type="caution">
    <text evidence="5">The sequence shown here is derived from an EMBL/GenBank/DDBJ whole genome shotgun (WGS) entry which is preliminary data.</text>
</comment>
<dbReference type="Gene3D" id="3.55.50.30">
    <property type="match status" value="1"/>
</dbReference>
<evidence type="ECO:0000256" key="3">
    <source>
        <dbReference type="ARBA" id="ARBA00023237"/>
    </source>
</evidence>
<protein>
    <recommendedName>
        <fullName evidence="4">Secretin/TonB short N-terminal domain-containing protein</fullName>
    </recommendedName>
</protein>